<keyword evidence="2 5" id="KW-0812">Transmembrane</keyword>
<sequence>MQFDLSQFDFSQLNFSFITDHVEVVLTLSWVVMFYIGRRYTKRAIRQNKRIEHDKKRQRINSVDNIYNLILVVGFIIIWSSELQNIAISIAAFMVALVIATKEFIACIVGAFYRASTRPYQVGDWIRIANYEGEVTDSDWLSTTLFEVDLKGGTYTYTGRTTVVPNSVLLVHTVQNLNYMRRYVTHTFSISRQTDDVNLYLIKEQILEKIREYSEHFHDVAIRYNSLIEKRLDIKISGPEPRVRITTTPEGFNTFTVSLFCPTEEAVEIEQKVIEAFMAFWFEKRDARAIALRGEG</sequence>
<dbReference type="PANTHER" id="PTHR30566:SF27">
    <property type="entry name" value="MECHANOSENSITIVE ION CHANNEL PROTEIN"/>
    <property type="match status" value="1"/>
</dbReference>
<keyword evidence="8" id="KW-1185">Reference proteome</keyword>
<dbReference type="GO" id="GO:0016020">
    <property type="term" value="C:membrane"/>
    <property type="evidence" value="ECO:0007669"/>
    <property type="project" value="UniProtKB-SubCell"/>
</dbReference>
<dbReference type="Pfam" id="PF00924">
    <property type="entry name" value="MS_channel_2nd"/>
    <property type="match status" value="1"/>
</dbReference>
<comment type="caution">
    <text evidence="7">The sequence shown here is derived from an EMBL/GenBank/DDBJ whole genome shotgun (WGS) entry which is preliminary data.</text>
</comment>
<keyword evidence="3 5" id="KW-1133">Transmembrane helix</keyword>
<dbReference type="OrthoDB" id="9775421at2"/>
<evidence type="ECO:0000256" key="3">
    <source>
        <dbReference type="ARBA" id="ARBA00022989"/>
    </source>
</evidence>
<evidence type="ECO:0000256" key="2">
    <source>
        <dbReference type="ARBA" id="ARBA00022692"/>
    </source>
</evidence>
<reference evidence="7 8" key="1">
    <citation type="journal article" date="2012" name="Int. J. Syst. Evol. Microbiol.">
        <title>Marinomonas hwangdonensis sp. nov., isolated from seawater.</title>
        <authorList>
            <person name="Jung Y.T."/>
            <person name="Oh T.K."/>
            <person name="Yoon J.H."/>
        </authorList>
    </citation>
    <scope>NUCLEOTIDE SEQUENCE [LARGE SCALE GENOMIC DNA]</scope>
    <source>
        <strain evidence="7 8">HDW-15</strain>
    </source>
</reference>
<evidence type="ECO:0000259" key="6">
    <source>
        <dbReference type="Pfam" id="PF00924"/>
    </source>
</evidence>
<dbReference type="PANTHER" id="PTHR30566">
    <property type="entry name" value="YNAI-RELATED MECHANOSENSITIVE ION CHANNEL"/>
    <property type="match status" value="1"/>
</dbReference>
<dbReference type="SUPFAM" id="SSF50182">
    <property type="entry name" value="Sm-like ribonucleoproteins"/>
    <property type="match status" value="1"/>
</dbReference>
<evidence type="ECO:0000256" key="1">
    <source>
        <dbReference type="ARBA" id="ARBA00004370"/>
    </source>
</evidence>
<comment type="subcellular location">
    <subcellularLocation>
        <location evidence="1">Membrane</location>
    </subcellularLocation>
</comment>
<evidence type="ECO:0000256" key="5">
    <source>
        <dbReference type="SAM" id="Phobius"/>
    </source>
</evidence>
<organism evidence="7 8">
    <name type="scientific">Marinomonas hwangdonensis</name>
    <dbReference type="NCBI Taxonomy" id="1053647"/>
    <lineage>
        <taxon>Bacteria</taxon>
        <taxon>Pseudomonadati</taxon>
        <taxon>Pseudomonadota</taxon>
        <taxon>Gammaproteobacteria</taxon>
        <taxon>Oceanospirillales</taxon>
        <taxon>Oceanospirillaceae</taxon>
        <taxon>Marinomonas</taxon>
    </lineage>
</organism>
<protein>
    <submittedName>
        <fullName evidence="7">Mechanosensitive ion channel family protein</fullName>
    </submittedName>
</protein>
<evidence type="ECO:0000256" key="4">
    <source>
        <dbReference type="ARBA" id="ARBA00023136"/>
    </source>
</evidence>
<dbReference type="EMBL" id="RIZG01000003">
    <property type="protein sequence ID" value="RNF51814.1"/>
    <property type="molecule type" value="Genomic_DNA"/>
</dbReference>
<dbReference type="GO" id="GO:0008381">
    <property type="term" value="F:mechanosensitive monoatomic ion channel activity"/>
    <property type="evidence" value="ECO:0007669"/>
    <property type="project" value="UniProtKB-ARBA"/>
</dbReference>
<dbReference type="RefSeq" id="WP_123095382.1">
    <property type="nucleotide sequence ID" value="NZ_RIZG01000003.1"/>
</dbReference>
<feature type="transmembrane region" description="Helical" evidence="5">
    <location>
        <begin position="86"/>
        <end position="113"/>
    </location>
</feature>
<feature type="transmembrane region" description="Helical" evidence="5">
    <location>
        <begin position="62"/>
        <end position="80"/>
    </location>
</feature>
<evidence type="ECO:0000313" key="8">
    <source>
        <dbReference type="Proteomes" id="UP000280507"/>
    </source>
</evidence>
<gene>
    <name evidence="7" type="ORF">EBI00_05675</name>
</gene>
<dbReference type="Gene3D" id="2.30.30.60">
    <property type="match status" value="1"/>
</dbReference>
<dbReference type="AlphaFoldDB" id="A0A3M8Q9A2"/>
<dbReference type="InterPro" id="IPR006685">
    <property type="entry name" value="MscS_channel_2nd"/>
</dbReference>
<dbReference type="InterPro" id="IPR023408">
    <property type="entry name" value="MscS_beta-dom_sf"/>
</dbReference>
<dbReference type="InterPro" id="IPR010920">
    <property type="entry name" value="LSM_dom_sf"/>
</dbReference>
<keyword evidence="4 5" id="KW-0472">Membrane</keyword>
<accession>A0A3M8Q9A2</accession>
<feature type="transmembrane region" description="Helical" evidence="5">
    <location>
        <begin position="24"/>
        <end position="41"/>
    </location>
</feature>
<dbReference type="Proteomes" id="UP000280507">
    <property type="component" value="Unassembled WGS sequence"/>
</dbReference>
<name>A0A3M8Q9A2_9GAMM</name>
<proteinExistence type="predicted"/>
<feature type="domain" description="Mechanosensitive ion channel MscS" evidence="6">
    <location>
        <begin position="108"/>
        <end position="178"/>
    </location>
</feature>
<evidence type="ECO:0000313" key="7">
    <source>
        <dbReference type="EMBL" id="RNF51814.1"/>
    </source>
</evidence>